<feature type="region of interest" description="Disordered" evidence="1">
    <location>
        <begin position="64"/>
        <end position="90"/>
    </location>
</feature>
<keyword evidence="3" id="KW-1185">Reference proteome</keyword>
<protein>
    <submittedName>
        <fullName evidence="2">Uncharacterized protein</fullName>
    </submittedName>
</protein>
<dbReference type="RefSeq" id="XP_013905161.1">
    <property type="nucleotide sequence ID" value="XM_014049707.1"/>
</dbReference>
<dbReference type="GeneID" id="25734685"/>
<name>A0A0D2N0V2_9CHLO</name>
<organism evidence="2 3">
    <name type="scientific">Monoraphidium neglectum</name>
    <dbReference type="NCBI Taxonomy" id="145388"/>
    <lineage>
        <taxon>Eukaryota</taxon>
        <taxon>Viridiplantae</taxon>
        <taxon>Chlorophyta</taxon>
        <taxon>core chlorophytes</taxon>
        <taxon>Chlorophyceae</taxon>
        <taxon>CS clade</taxon>
        <taxon>Sphaeropleales</taxon>
        <taxon>Selenastraceae</taxon>
        <taxon>Monoraphidium</taxon>
    </lineage>
</organism>
<sequence>GLDWFARSLQRDTDGELAHEALAEGDDGALRQSAGAAASPGCRVVDVCSGAVLVEPRQNPAAAASAAAAAAADRRWRQENRQQEAEPQPP</sequence>
<evidence type="ECO:0000256" key="1">
    <source>
        <dbReference type="SAM" id="MobiDB-lite"/>
    </source>
</evidence>
<dbReference type="KEGG" id="mng:MNEG_1807"/>
<feature type="compositionally biased region" description="Basic and acidic residues" evidence="1">
    <location>
        <begin position="72"/>
        <end position="84"/>
    </location>
</feature>
<dbReference type="EMBL" id="KK100409">
    <property type="protein sequence ID" value="KIZ06142.1"/>
    <property type="molecule type" value="Genomic_DNA"/>
</dbReference>
<evidence type="ECO:0000313" key="3">
    <source>
        <dbReference type="Proteomes" id="UP000054498"/>
    </source>
</evidence>
<evidence type="ECO:0000313" key="2">
    <source>
        <dbReference type="EMBL" id="KIZ06142.1"/>
    </source>
</evidence>
<reference evidence="2 3" key="1">
    <citation type="journal article" date="2013" name="BMC Genomics">
        <title>Reconstruction of the lipid metabolism for the microalga Monoraphidium neglectum from its genome sequence reveals characteristics suitable for biofuel production.</title>
        <authorList>
            <person name="Bogen C."/>
            <person name="Al-Dilaimi A."/>
            <person name="Albersmeier A."/>
            <person name="Wichmann J."/>
            <person name="Grundmann M."/>
            <person name="Rupp O."/>
            <person name="Lauersen K.J."/>
            <person name="Blifernez-Klassen O."/>
            <person name="Kalinowski J."/>
            <person name="Goesmann A."/>
            <person name="Mussgnug J.H."/>
            <person name="Kruse O."/>
        </authorList>
    </citation>
    <scope>NUCLEOTIDE SEQUENCE [LARGE SCALE GENOMIC DNA]</scope>
    <source>
        <strain evidence="2 3">SAG 48.87</strain>
    </source>
</reference>
<dbReference type="AlphaFoldDB" id="A0A0D2N0V2"/>
<proteinExistence type="predicted"/>
<dbReference type="OrthoDB" id="10623639at2759"/>
<gene>
    <name evidence="2" type="ORF">MNEG_1807</name>
</gene>
<feature type="non-terminal residue" evidence="2">
    <location>
        <position position="1"/>
    </location>
</feature>
<dbReference type="Proteomes" id="UP000054498">
    <property type="component" value="Unassembled WGS sequence"/>
</dbReference>
<accession>A0A0D2N0V2</accession>